<dbReference type="EMBL" id="RHFK02000017">
    <property type="protein sequence ID" value="TWW62586.1"/>
    <property type="molecule type" value="Genomic_DNA"/>
</dbReference>
<evidence type="ECO:0000313" key="6">
    <source>
        <dbReference type="Proteomes" id="UP000324091"/>
    </source>
</evidence>
<feature type="region of interest" description="Disordered" evidence="3">
    <location>
        <begin position="1"/>
        <end position="25"/>
    </location>
</feature>
<feature type="region of interest" description="Disordered" evidence="3">
    <location>
        <begin position="256"/>
        <end position="357"/>
    </location>
</feature>
<name>A0A5C6N5J1_9TELE</name>
<evidence type="ECO:0000256" key="3">
    <source>
        <dbReference type="SAM" id="MobiDB-lite"/>
    </source>
</evidence>
<feature type="compositionally biased region" description="Basic and acidic residues" evidence="3">
    <location>
        <begin position="296"/>
        <end position="306"/>
    </location>
</feature>
<evidence type="ECO:0000259" key="4">
    <source>
        <dbReference type="Pfam" id="PF09004"/>
    </source>
</evidence>
<comment type="caution">
    <text evidence="5">The sequence shown here is derived from an EMBL/GenBank/DDBJ whole genome shotgun (WGS) entry which is preliminary data.</text>
</comment>
<dbReference type="InterPro" id="IPR032675">
    <property type="entry name" value="LRR_dom_sf"/>
</dbReference>
<keyword evidence="2" id="KW-0677">Repeat</keyword>
<dbReference type="Proteomes" id="UP000324091">
    <property type="component" value="Chromosome 4"/>
</dbReference>
<organism evidence="5 6">
    <name type="scientific">Takifugu flavidus</name>
    <name type="common">sansaifugu</name>
    <dbReference type="NCBI Taxonomy" id="433684"/>
    <lineage>
        <taxon>Eukaryota</taxon>
        <taxon>Metazoa</taxon>
        <taxon>Chordata</taxon>
        <taxon>Craniata</taxon>
        <taxon>Vertebrata</taxon>
        <taxon>Euteleostomi</taxon>
        <taxon>Actinopterygii</taxon>
        <taxon>Neopterygii</taxon>
        <taxon>Teleostei</taxon>
        <taxon>Neoteleostei</taxon>
        <taxon>Acanthomorphata</taxon>
        <taxon>Eupercaria</taxon>
        <taxon>Tetraodontiformes</taxon>
        <taxon>Tetradontoidea</taxon>
        <taxon>Tetraodontidae</taxon>
        <taxon>Takifugu</taxon>
    </lineage>
</organism>
<dbReference type="InterPro" id="IPR015095">
    <property type="entry name" value="AlkB_hom8_N"/>
</dbReference>
<keyword evidence="1" id="KW-0433">Leucine-rich repeat</keyword>
<keyword evidence="6" id="KW-1185">Reference proteome</keyword>
<dbReference type="Gene3D" id="3.80.10.10">
    <property type="entry name" value="Ribonuclease Inhibitor"/>
    <property type="match status" value="1"/>
</dbReference>
<feature type="domain" description="Alkylated DNA repair protein AlkB homologue 8 N-terminal" evidence="4">
    <location>
        <begin position="129"/>
        <end position="168"/>
    </location>
</feature>
<dbReference type="AlphaFoldDB" id="A0A5C6N5J1"/>
<evidence type="ECO:0000313" key="5">
    <source>
        <dbReference type="EMBL" id="TWW62586.1"/>
    </source>
</evidence>
<accession>A0A5C6N5J1</accession>
<feature type="compositionally biased region" description="Basic and acidic residues" evidence="3">
    <location>
        <begin position="324"/>
        <end position="346"/>
    </location>
</feature>
<dbReference type="Pfam" id="PF09004">
    <property type="entry name" value="ALKBH8_N"/>
    <property type="match status" value="1"/>
</dbReference>
<sequence length="572" mass="62839">MDLHDEMGGKEVGEPGKSEGQNNIYSPLEQCKPERLRHCSLSEISCGSLASALRSNPSHLRVLNLSGNQLQDSGVKLLSDLVENPHYGLETLRQRNNPPPAPVNILGTDVDVVESYKYLGVHLNNNLDWSHNTNALVKKGNSRLFLLRRLRSFGVQGPLLRTFYDSVVGSAIFYGIVCWSSSITDRDRKRMDRLVRRASSVLGCPLDSVEVVGNGRMMAKLSSMLNNTSHPLQDTLAALGSSFSERLLHPRCVKERRTKSEIRGRESAGESNCPEARGNPSEEGEEEEGRGRGARKVAEEQGETRRSWGVAGEPGEMLGRRRTKSEIQGRESVGESKCPEARRNPSEEGEEEEGLGRLQRSRGRRWRRLGVAGSRWKTQGDTGRRWGLLGSLERCWVDGKCCQNIRGGGARVGVTTLWGDLIHPWGFATEEFFDYSAASAPEIRESVPRSTGLASSLEDARWWSRTFSKPSRKSFSMASSNSSHARVFASATAVAALRLACQYLSAASGVPQDKKARYDSFFSLTALTICLGPTSFPTNRANSPPGGDQLTALPLSSPECPEHAAANPMTRP</sequence>
<protein>
    <recommendedName>
        <fullName evidence="4">Alkylated DNA repair protein AlkB homologue 8 N-terminal domain-containing protein</fullName>
    </recommendedName>
</protein>
<dbReference type="SUPFAM" id="SSF52047">
    <property type="entry name" value="RNI-like"/>
    <property type="match status" value="1"/>
</dbReference>
<dbReference type="InterPro" id="IPR051261">
    <property type="entry name" value="NLR"/>
</dbReference>
<feature type="compositionally biased region" description="Basic and acidic residues" evidence="3">
    <location>
        <begin position="256"/>
        <end position="268"/>
    </location>
</feature>
<dbReference type="GO" id="GO:0008168">
    <property type="term" value="F:methyltransferase activity"/>
    <property type="evidence" value="ECO:0007669"/>
    <property type="project" value="InterPro"/>
</dbReference>
<reference evidence="5 6" key="1">
    <citation type="submission" date="2019-04" db="EMBL/GenBank/DDBJ databases">
        <title>Chromosome genome assembly for Takifugu flavidus.</title>
        <authorList>
            <person name="Xiao S."/>
        </authorList>
    </citation>
    <scope>NUCLEOTIDE SEQUENCE [LARGE SCALE GENOMIC DNA]</scope>
    <source>
        <strain evidence="5">HTHZ2018</strain>
        <tissue evidence="5">Muscle</tissue>
    </source>
</reference>
<proteinExistence type="predicted"/>
<feature type="region of interest" description="Disordered" evidence="3">
    <location>
        <begin position="539"/>
        <end position="572"/>
    </location>
</feature>
<evidence type="ECO:0000256" key="1">
    <source>
        <dbReference type="ARBA" id="ARBA00022614"/>
    </source>
</evidence>
<evidence type="ECO:0000256" key="2">
    <source>
        <dbReference type="ARBA" id="ARBA00022737"/>
    </source>
</evidence>
<dbReference type="GO" id="GO:0016706">
    <property type="term" value="F:2-oxoglutarate-dependent dioxygenase activity"/>
    <property type="evidence" value="ECO:0007669"/>
    <property type="project" value="InterPro"/>
</dbReference>
<dbReference type="PANTHER" id="PTHR24106">
    <property type="entry name" value="NACHT, LRR AND CARD DOMAINS-CONTAINING"/>
    <property type="match status" value="1"/>
</dbReference>
<gene>
    <name evidence="5" type="ORF">D4764_04G0012330</name>
</gene>
<feature type="compositionally biased region" description="Basic and acidic residues" evidence="3">
    <location>
        <begin position="1"/>
        <end position="17"/>
    </location>
</feature>